<sequence>MDDLNFECTGCGNCCHDLRLALTVTEAIDWLQRGGQMELLCEAIPWPVEPEPGNAQAEYKRARSTPAMSGTLPVRISIILAAAFTGACPNLHADMRCGIYEQRPLVCRIYPAEINPFVALVPENKGCPSEAWQKTPLQRQGVLVDETTYHLVQQSRRANQLEAPLRTQICLELGLNSAALANEGFLIHAPESDALLAALQRIQAAPASQDTTTEWVFVSNRTETVETLLSVGATGHLVAPTPADTFRYHGFFPSSPS</sequence>
<gene>
    <name evidence="1" type="ORF">GNZ12_14935</name>
</gene>
<dbReference type="Pfam" id="PF03692">
    <property type="entry name" value="CxxCxxCC"/>
    <property type="match status" value="1"/>
</dbReference>
<dbReference type="InterPro" id="IPR005358">
    <property type="entry name" value="Puta_zinc/iron-chelating_dom"/>
</dbReference>
<dbReference type="EMBL" id="WOEY01000059">
    <property type="protein sequence ID" value="NPT42579.1"/>
    <property type="molecule type" value="Genomic_DNA"/>
</dbReference>
<dbReference type="PANTHER" id="PTHR35866:SF1">
    <property type="entry name" value="YKGJ FAMILY CYSTEINE CLUSTER PROTEIN"/>
    <property type="match status" value="1"/>
</dbReference>
<organism evidence="1 2">
    <name type="scientific">Paraburkholderia solitsugae</name>
    <dbReference type="NCBI Taxonomy" id="2675748"/>
    <lineage>
        <taxon>Bacteria</taxon>
        <taxon>Pseudomonadati</taxon>
        <taxon>Pseudomonadota</taxon>
        <taxon>Betaproteobacteria</taxon>
        <taxon>Burkholderiales</taxon>
        <taxon>Burkholderiaceae</taxon>
        <taxon>Paraburkholderia</taxon>
    </lineage>
</organism>
<comment type="caution">
    <text evidence="1">The sequence shown here is derived from an EMBL/GenBank/DDBJ whole genome shotgun (WGS) entry which is preliminary data.</text>
</comment>
<keyword evidence="2" id="KW-1185">Reference proteome</keyword>
<dbReference type="PANTHER" id="PTHR35866">
    <property type="entry name" value="PUTATIVE-RELATED"/>
    <property type="match status" value="1"/>
</dbReference>
<evidence type="ECO:0000313" key="2">
    <source>
        <dbReference type="Proteomes" id="UP000652198"/>
    </source>
</evidence>
<evidence type="ECO:0000313" key="1">
    <source>
        <dbReference type="EMBL" id="NPT42579.1"/>
    </source>
</evidence>
<protein>
    <submittedName>
        <fullName evidence="1">YkgJ family cysteine cluster protein</fullName>
    </submittedName>
</protein>
<dbReference type="Proteomes" id="UP000652198">
    <property type="component" value="Unassembled WGS sequence"/>
</dbReference>
<accession>A0ABX2BNT0</accession>
<name>A0ABX2BNT0_9BURK</name>
<proteinExistence type="predicted"/>
<reference evidence="1 2" key="1">
    <citation type="submission" date="2019-11" db="EMBL/GenBank/DDBJ databases">
        <title>Metabolism of dissolved organic matter in forest soils.</title>
        <authorList>
            <person name="Cyle K.T."/>
            <person name="Wilhelm R.C."/>
            <person name="Martinez C.E."/>
        </authorList>
    </citation>
    <scope>NUCLEOTIDE SEQUENCE [LARGE SCALE GENOMIC DNA]</scope>
    <source>
        <strain evidence="1 2">1N</strain>
    </source>
</reference>